<protein>
    <submittedName>
        <fullName evidence="1">Uncharacterized protein</fullName>
    </submittedName>
</protein>
<name>A0A939HKW3_9MICC</name>
<keyword evidence="2" id="KW-1185">Reference proteome</keyword>
<proteinExistence type="predicted"/>
<gene>
    <name evidence="1" type="ORF">J1902_14640</name>
</gene>
<comment type="caution">
    <text evidence="1">The sequence shown here is derived from an EMBL/GenBank/DDBJ whole genome shotgun (WGS) entry which is preliminary data.</text>
</comment>
<reference evidence="1" key="1">
    <citation type="submission" date="2021-03" db="EMBL/GenBank/DDBJ databases">
        <title>A new species, PO-11, isolated from a karst cave deposit.</title>
        <authorList>
            <person name="Zhaoxiaoyong W."/>
        </authorList>
    </citation>
    <scope>NUCLEOTIDE SEQUENCE</scope>
    <source>
        <strain evidence="1">PO-11</strain>
    </source>
</reference>
<accession>A0A939HKW3</accession>
<evidence type="ECO:0000313" key="2">
    <source>
        <dbReference type="Proteomes" id="UP000664164"/>
    </source>
</evidence>
<dbReference type="RefSeq" id="WP_207617044.1">
    <property type="nucleotide sequence ID" value="NZ_JAFNLL010000038.1"/>
</dbReference>
<dbReference type="Proteomes" id="UP000664164">
    <property type="component" value="Unassembled WGS sequence"/>
</dbReference>
<sequence>MDDRQIPLDSAGSLDGADEESRAAEIIFDRMKALDSLCDRQMNVGRVENGSPLHLLDDRFSSSRSVSHLLKQSLVAAMDNLQALRRLLFIEAPEGNVYFRSQTHAPYALVRTIIECTATVLWALLPESAGERARRGLVLVSREVFSAAVFWDAYLGEFHPERHAEATDYFDGLRQALNSSAEALRLPPMFRQKDDGSWRYATKNRTETAILKELRSGSGLPPGLIYAWQFCSGYSHGLEWTTAEGSGFEDARGQAEDDAFQAGGMEQLRRMCDVAFDLIPQAWEIFDLRRRNGPLS</sequence>
<dbReference type="EMBL" id="JAFNLL010000038">
    <property type="protein sequence ID" value="MBO1269183.1"/>
    <property type="molecule type" value="Genomic_DNA"/>
</dbReference>
<organism evidence="1 2">
    <name type="scientific">Arthrobacter cavernae</name>
    <dbReference type="NCBI Taxonomy" id="2817681"/>
    <lineage>
        <taxon>Bacteria</taxon>
        <taxon>Bacillati</taxon>
        <taxon>Actinomycetota</taxon>
        <taxon>Actinomycetes</taxon>
        <taxon>Micrococcales</taxon>
        <taxon>Micrococcaceae</taxon>
        <taxon>Arthrobacter</taxon>
    </lineage>
</organism>
<evidence type="ECO:0000313" key="1">
    <source>
        <dbReference type="EMBL" id="MBO1269183.1"/>
    </source>
</evidence>
<dbReference type="AlphaFoldDB" id="A0A939HKW3"/>